<dbReference type="STRING" id="857087.Metme_0070"/>
<evidence type="ECO:0000313" key="2">
    <source>
        <dbReference type="EMBL" id="AEF98522.1"/>
    </source>
</evidence>
<feature type="transmembrane region" description="Helical" evidence="1">
    <location>
        <begin position="20"/>
        <end position="45"/>
    </location>
</feature>
<reference evidence="3" key="3">
    <citation type="submission" date="2011-05" db="EMBL/GenBank/DDBJ databases">
        <title>Complete sequence of Methylomonas methanica MC09.</title>
        <authorList>
            <consortium name="US DOE Joint Genome Institute"/>
            <person name="Lucas S."/>
            <person name="Han J."/>
            <person name="Lapidus A."/>
            <person name="Cheng J.-F."/>
            <person name="Goodwin L."/>
            <person name="Pitluck S."/>
            <person name="Peters L."/>
            <person name="Mikhailova N."/>
            <person name="Teshima H."/>
            <person name="Han C."/>
            <person name="Tapia R."/>
            <person name="Land M."/>
            <person name="Hauser L."/>
            <person name="Kyrpides N."/>
            <person name="Ivanova N."/>
            <person name="Pagani I."/>
            <person name="Stein L."/>
            <person name="Woyke T."/>
        </authorList>
    </citation>
    <scope>NUCLEOTIDE SEQUENCE [LARGE SCALE GENOMIC DNA]</scope>
    <source>
        <strain evidence="3">MC09</strain>
    </source>
</reference>
<dbReference type="InterPro" id="IPR052712">
    <property type="entry name" value="Acid_resist_chaperone_HdeD"/>
</dbReference>
<keyword evidence="1" id="KW-0472">Membrane</keyword>
<feature type="transmembrane region" description="Helical" evidence="1">
    <location>
        <begin position="51"/>
        <end position="69"/>
    </location>
</feature>
<evidence type="ECO:0008006" key="4">
    <source>
        <dbReference type="Google" id="ProtNLM"/>
    </source>
</evidence>
<protein>
    <recommendedName>
        <fullName evidence="4">Acid-resistance membrane protein</fullName>
    </recommendedName>
</protein>
<keyword evidence="1" id="KW-1133">Transmembrane helix</keyword>
<dbReference type="GO" id="GO:0005886">
    <property type="term" value="C:plasma membrane"/>
    <property type="evidence" value="ECO:0007669"/>
    <property type="project" value="TreeGrafter"/>
</dbReference>
<organism evidence="2 3">
    <name type="scientific">Methylomonas methanica (strain DSM 25384 / MC09)</name>
    <dbReference type="NCBI Taxonomy" id="857087"/>
    <lineage>
        <taxon>Bacteria</taxon>
        <taxon>Pseudomonadati</taxon>
        <taxon>Pseudomonadota</taxon>
        <taxon>Gammaproteobacteria</taxon>
        <taxon>Methylococcales</taxon>
        <taxon>Methylococcaceae</taxon>
        <taxon>Methylomonas</taxon>
    </lineage>
</organism>
<dbReference type="PANTHER" id="PTHR34989">
    <property type="entry name" value="PROTEIN HDED"/>
    <property type="match status" value="1"/>
</dbReference>
<proteinExistence type="predicted"/>
<dbReference type="Proteomes" id="UP000008888">
    <property type="component" value="Chromosome"/>
</dbReference>
<dbReference type="PANTHER" id="PTHR34989:SF1">
    <property type="entry name" value="PROTEIN HDED"/>
    <property type="match status" value="1"/>
</dbReference>
<name>F9ZXU3_METMM</name>
<evidence type="ECO:0000313" key="3">
    <source>
        <dbReference type="Proteomes" id="UP000008888"/>
    </source>
</evidence>
<reference evidence="2 3" key="1">
    <citation type="journal article" date="2011" name="J. Bacteriol.">
        <title>Complete Genome Sequence of the Aerobic Marine Methanotroph Methylomonas methanica MC09.</title>
        <authorList>
            <person name="Boden R."/>
            <person name="Cunliffe M."/>
            <person name="Scanlan J."/>
            <person name="Moussard H."/>
            <person name="Kits K.D."/>
            <person name="Klotz M.G."/>
            <person name="Jetten M.S."/>
            <person name="Vuilleumier S."/>
            <person name="Han J."/>
            <person name="Peters L."/>
            <person name="Mikhailova N."/>
            <person name="Teshima H."/>
            <person name="Tapia R."/>
            <person name="Kyrpides N."/>
            <person name="Ivanova N."/>
            <person name="Pagani I."/>
            <person name="Cheng J.F."/>
            <person name="Goodwin L."/>
            <person name="Han C."/>
            <person name="Hauser L."/>
            <person name="Land M.L."/>
            <person name="Lapidus A."/>
            <person name="Lucas S."/>
            <person name="Pitluck S."/>
            <person name="Woyke T."/>
            <person name="Stein L."/>
            <person name="Murrell J.C."/>
        </authorList>
    </citation>
    <scope>NUCLEOTIDE SEQUENCE [LARGE SCALE GENOMIC DNA]</scope>
    <source>
        <strain evidence="2 3">MC09</strain>
    </source>
</reference>
<reference key="2">
    <citation type="submission" date="2011-05" db="EMBL/GenBank/DDBJ databases">
        <title>Complete genome sequence of the aerobic marine methanotroph Methylomonas methanica MC09.</title>
        <authorList>
            <person name="Boden R."/>
            <person name="Cunliffe M."/>
            <person name="Scanlan J."/>
            <person name="Moussard H."/>
            <person name="Kits K.D."/>
            <person name="Klotz M."/>
            <person name="Jetten M."/>
            <person name="Vuilleumier S."/>
            <person name="Han J."/>
            <person name="Peters L."/>
            <person name="Mikhailova N."/>
            <person name="Teshima H."/>
            <person name="Tapia R."/>
            <person name="Kyrpides N."/>
            <person name="Ivanova N."/>
            <person name="Pagani I."/>
            <person name="Cheng J.-F."/>
            <person name="Goodwin L."/>
            <person name="Han C."/>
            <person name="Hauser L."/>
            <person name="Land M."/>
            <person name="Lapidus A."/>
            <person name="Lucas S."/>
            <person name="Pitluck S."/>
            <person name="Woyke T."/>
            <person name="Stein L.Y."/>
            <person name="Murrell C."/>
        </authorList>
    </citation>
    <scope>NUCLEOTIDE SEQUENCE</scope>
    <source>
        <strain>MC09</strain>
    </source>
</reference>
<dbReference type="eggNOG" id="COG3247">
    <property type="taxonomic scope" value="Bacteria"/>
</dbReference>
<dbReference type="OrthoDB" id="5567321at2"/>
<keyword evidence="1" id="KW-0812">Transmembrane</keyword>
<accession>F9ZXU3</accession>
<dbReference type="AlphaFoldDB" id="F9ZXU3"/>
<feature type="transmembrane region" description="Helical" evidence="1">
    <location>
        <begin position="81"/>
        <end position="100"/>
    </location>
</feature>
<dbReference type="EMBL" id="CP002738">
    <property type="protein sequence ID" value="AEF98522.1"/>
    <property type="molecule type" value="Genomic_DNA"/>
</dbReference>
<evidence type="ECO:0000256" key="1">
    <source>
        <dbReference type="SAM" id="Phobius"/>
    </source>
</evidence>
<sequence length="191" mass="20786">MIKSKITAELIQFTAKPWRYTIQGSAMIISGIILAALCLVSPDVYMFGEDASWAPVIGIIILLVGILRCIDGLASQNAQGFLFNIQGGVLDIVVGILIAFTNNSDANNLNLLVVGYLLTQGIYRNVLLSVGEIPNPLSNRVTGLVSILFGIIIWIDWPASLWFIVFSLSVDISFRGWVLIAMASSLRNESL</sequence>
<dbReference type="RefSeq" id="WP_013816795.1">
    <property type="nucleotide sequence ID" value="NC_015572.1"/>
</dbReference>
<feature type="transmembrane region" description="Helical" evidence="1">
    <location>
        <begin position="137"/>
        <end position="155"/>
    </location>
</feature>
<dbReference type="HOGENOM" id="CLU_1382708_0_0_6"/>
<keyword evidence="3" id="KW-1185">Reference proteome</keyword>
<dbReference type="KEGG" id="mmt:Metme_0070"/>
<gene>
    <name evidence="2" type="ordered locus">Metme_0070</name>
</gene>